<feature type="signal peptide" evidence="2">
    <location>
        <begin position="1"/>
        <end position="24"/>
    </location>
</feature>
<accession>A0A226CZD2</accession>
<keyword evidence="1" id="KW-1133">Transmembrane helix</keyword>
<dbReference type="Proteomes" id="UP000198287">
    <property type="component" value="Unassembled WGS sequence"/>
</dbReference>
<keyword evidence="1" id="KW-0812">Transmembrane</keyword>
<protein>
    <submittedName>
        <fullName evidence="3">Uncharacterized protein</fullName>
    </submittedName>
</protein>
<proteinExistence type="predicted"/>
<feature type="chain" id="PRO_5012013861" evidence="2">
    <location>
        <begin position="25"/>
        <end position="197"/>
    </location>
</feature>
<dbReference type="EMBL" id="LNIX01000044">
    <property type="protein sequence ID" value="OXA38665.1"/>
    <property type="molecule type" value="Genomic_DNA"/>
</dbReference>
<keyword evidence="4" id="KW-1185">Reference proteome</keyword>
<gene>
    <name evidence="3" type="ORF">Fcan01_26531</name>
</gene>
<name>A0A226CZD2_FOLCA</name>
<keyword evidence="2" id="KW-0732">Signal</keyword>
<feature type="transmembrane region" description="Helical" evidence="1">
    <location>
        <begin position="159"/>
        <end position="181"/>
    </location>
</feature>
<organism evidence="3 4">
    <name type="scientific">Folsomia candida</name>
    <name type="common">Springtail</name>
    <dbReference type="NCBI Taxonomy" id="158441"/>
    <lineage>
        <taxon>Eukaryota</taxon>
        <taxon>Metazoa</taxon>
        <taxon>Ecdysozoa</taxon>
        <taxon>Arthropoda</taxon>
        <taxon>Hexapoda</taxon>
        <taxon>Collembola</taxon>
        <taxon>Entomobryomorpha</taxon>
        <taxon>Isotomoidea</taxon>
        <taxon>Isotomidae</taxon>
        <taxon>Proisotominae</taxon>
        <taxon>Folsomia</taxon>
    </lineage>
</organism>
<evidence type="ECO:0000313" key="4">
    <source>
        <dbReference type="Proteomes" id="UP000198287"/>
    </source>
</evidence>
<keyword evidence="1" id="KW-0472">Membrane</keyword>
<evidence type="ECO:0000313" key="3">
    <source>
        <dbReference type="EMBL" id="OXA38665.1"/>
    </source>
</evidence>
<sequence>MLIKKVRLGLLLLVIGFLGRFCAAEGQNYESIGNTVLQKMPASNLVATGKIMHNGANRAPRQRLWPIPVPIFGGSPCSEWPTFPGSHTQGRYSVWQARAAQVFCQRLKDACEYDDGDLISCVTSPVSMATCESPISYTFEDTCTAMPGCSMHIVSTSKVGLFLVKAIAVLVILAICIEMAYAISIQGRRRPCTRMVH</sequence>
<dbReference type="AlphaFoldDB" id="A0A226CZD2"/>
<comment type="caution">
    <text evidence="3">The sequence shown here is derived from an EMBL/GenBank/DDBJ whole genome shotgun (WGS) entry which is preliminary data.</text>
</comment>
<reference evidence="3 4" key="1">
    <citation type="submission" date="2015-12" db="EMBL/GenBank/DDBJ databases">
        <title>The genome of Folsomia candida.</title>
        <authorList>
            <person name="Faddeeva A."/>
            <person name="Derks M.F."/>
            <person name="Anvar Y."/>
            <person name="Smit S."/>
            <person name="Van Straalen N."/>
            <person name="Roelofs D."/>
        </authorList>
    </citation>
    <scope>NUCLEOTIDE SEQUENCE [LARGE SCALE GENOMIC DNA]</scope>
    <source>
        <strain evidence="3 4">VU population</strain>
        <tissue evidence="3">Whole body</tissue>
    </source>
</reference>
<evidence type="ECO:0000256" key="1">
    <source>
        <dbReference type="SAM" id="Phobius"/>
    </source>
</evidence>
<evidence type="ECO:0000256" key="2">
    <source>
        <dbReference type="SAM" id="SignalP"/>
    </source>
</evidence>